<organism evidence="1 2">
    <name type="scientific">Acanthoscelides obtectus</name>
    <name type="common">Bean weevil</name>
    <name type="synonym">Bruchus obtectus</name>
    <dbReference type="NCBI Taxonomy" id="200917"/>
    <lineage>
        <taxon>Eukaryota</taxon>
        <taxon>Metazoa</taxon>
        <taxon>Ecdysozoa</taxon>
        <taxon>Arthropoda</taxon>
        <taxon>Hexapoda</taxon>
        <taxon>Insecta</taxon>
        <taxon>Pterygota</taxon>
        <taxon>Neoptera</taxon>
        <taxon>Endopterygota</taxon>
        <taxon>Coleoptera</taxon>
        <taxon>Polyphaga</taxon>
        <taxon>Cucujiformia</taxon>
        <taxon>Chrysomeloidea</taxon>
        <taxon>Chrysomelidae</taxon>
        <taxon>Bruchinae</taxon>
        <taxon>Bruchini</taxon>
        <taxon>Acanthoscelides</taxon>
    </lineage>
</organism>
<name>A0A9P0PM76_ACAOB</name>
<dbReference type="InterPro" id="IPR016187">
    <property type="entry name" value="CTDL_fold"/>
</dbReference>
<dbReference type="SUPFAM" id="SSF56436">
    <property type="entry name" value="C-type lectin-like"/>
    <property type="match status" value="1"/>
</dbReference>
<dbReference type="CDD" id="cd00037">
    <property type="entry name" value="CLECT"/>
    <property type="match status" value="1"/>
</dbReference>
<dbReference type="Proteomes" id="UP001152888">
    <property type="component" value="Unassembled WGS sequence"/>
</dbReference>
<dbReference type="AlphaFoldDB" id="A0A9P0PM76"/>
<evidence type="ECO:0000313" key="1">
    <source>
        <dbReference type="EMBL" id="CAH1989480.1"/>
    </source>
</evidence>
<keyword evidence="2" id="KW-1185">Reference proteome</keyword>
<accession>A0A9P0PM76</accession>
<gene>
    <name evidence="1" type="ORF">ACAOBT_LOCUS19049</name>
</gene>
<comment type="caution">
    <text evidence="1">The sequence shown here is derived from an EMBL/GenBank/DDBJ whole genome shotgun (WGS) entry which is preliminary data.</text>
</comment>
<sequence>MENYTFEEMADLHVMYARAYSNSYAARRLNAKAFPLRQLPESKTFASEERRLRKRGHPLKNDDVQDCVVLDSSRMWRTVDCRRPFPALCELYPEKPPDDILRGFTDVDCESIKNNAKKIICVRQKKLYEIYKNSSRADKCALENGIFGE</sequence>
<reference evidence="1" key="1">
    <citation type="submission" date="2022-03" db="EMBL/GenBank/DDBJ databases">
        <authorList>
            <person name="Sayadi A."/>
        </authorList>
    </citation>
    <scope>NUCLEOTIDE SEQUENCE</scope>
</reference>
<evidence type="ECO:0000313" key="2">
    <source>
        <dbReference type="Proteomes" id="UP001152888"/>
    </source>
</evidence>
<proteinExistence type="predicted"/>
<protein>
    <recommendedName>
        <fullName evidence="3">C-type lectin domain-containing protein</fullName>
    </recommendedName>
</protein>
<dbReference type="EMBL" id="CAKOFQ010007064">
    <property type="protein sequence ID" value="CAH1989480.1"/>
    <property type="molecule type" value="Genomic_DNA"/>
</dbReference>
<evidence type="ECO:0008006" key="3">
    <source>
        <dbReference type="Google" id="ProtNLM"/>
    </source>
</evidence>
<dbReference type="OrthoDB" id="6684928at2759"/>